<dbReference type="PIRSF" id="PIRSF029171">
    <property type="entry name" value="Esterase_LipA"/>
    <property type="match status" value="1"/>
</dbReference>
<keyword evidence="1" id="KW-0378">Hydrolase</keyword>
<dbReference type="GeneID" id="71982379"/>
<sequence>MGLFNFLLRLAAALQNFGSAILLPSQHPWYKPPPDIKSHKPGTVISSREIDTNLQGILPRGPTPNVHTAWQYMYRSTDSLGNPVADVATLLVPKNADPKKLLVFQSIYDSANADCGANTTSIDDVLFIAAALNKGWYVLGADYECLEGHVTAGVQSGYATLDGVRAALNAAPTNGLSKHARYALWGYSGGAIATEFAVELQPKYAPELNFAGAAIGGLTPSIETVLDTISETKFAGLAIAGVKGMSRAYPNFTRWLDHSPVPSKKAQFESIAKGCLSGASKAATNMDVFTFVKNGRAAMKEAIPRSVFEKGGTMGVHGVPTMPLFLYQGVMDQTSPIGETDKLFDKLCKHDGVNIQYQKDVVADHVSEALLGSLDAFQWLTARLEGKAIKNKGCKMNRVFLTDLDPGSLDSMDAHFQAVFAAFLGHGLGRPWWIG</sequence>
<dbReference type="InterPro" id="IPR029058">
    <property type="entry name" value="AB_hydrolase_fold"/>
</dbReference>
<organism evidence="3 4">
    <name type="scientific">Passalora fulva</name>
    <name type="common">Tomato leaf mold</name>
    <name type="synonym">Cladosporium fulvum</name>
    <dbReference type="NCBI Taxonomy" id="5499"/>
    <lineage>
        <taxon>Eukaryota</taxon>
        <taxon>Fungi</taxon>
        <taxon>Dikarya</taxon>
        <taxon>Ascomycota</taxon>
        <taxon>Pezizomycotina</taxon>
        <taxon>Dothideomycetes</taxon>
        <taxon>Dothideomycetidae</taxon>
        <taxon>Mycosphaerellales</taxon>
        <taxon>Mycosphaerellaceae</taxon>
        <taxon>Fulvia</taxon>
    </lineage>
</organism>
<comment type="similarity">
    <text evidence="2">Belongs to the AB hydrolase superfamily. Lipase family.</text>
</comment>
<keyword evidence="4" id="KW-1185">Reference proteome</keyword>
<protein>
    <submittedName>
        <fullName evidence="3">Lipase A</fullName>
    </submittedName>
</protein>
<dbReference type="RefSeq" id="XP_047758389.1">
    <property type="nucleotide sequence ID" value="XM_047901649.1"/>
</dbReference>
<dbReference type="GO" id="GO:0004806">
    <property type="term" value="F:triacylglycerol lipase activity"/>
    <property type="evidence" value="ECO:0007669"/>
    <property type="project" value="UniProtKB-UniRule"/>
</dbReference>
<dbReference type="Gene3D" id="1.10.260.130">
    <property type="match status" value="1"/>
</dbReference>
<dbReference type="OrthoDB" id="2373480at2759"/>
<dbReference type="KEGG" id="ffu:CLAFUR5_02501"/>
<dbReference type="PANTHER" id="PTHR34853">
    <property type="match status" value="1"/>
</dbReference>
<dbReference type="Pfam" id="PF03583">
    <property type="entry name" value="LIP"/>
    <property type="match status" value="1"/>
</dbReference>
<evidence type="ECO:0000313" key="4">
    <source>
        <dbReference type="Proteomes" id="UP000756132"/>
    </source>
</evidence>
<dbReference type="GO" id="GO:0016042">
    <property type="term" value="P:lipid catabolic process"/>
    <property type="evidence" value="ECO:0007669"/>
    <property type="project" value="UniProtKB-UniRule"/>
</dbReference>
<name>A0A9Q8P5I2_PASFU</name>
<gene>
    <name evidence="3" type="ORF">CLAFUR5_02501</name>
</gene>
<reference evidence="3" key="1">
    <citation type="submission" date="2021-12" db="EMBL/GenBank/DDBJ databases">
        <authorList>
            <person name="Zaccaron A."/>
            <person name="Stergiopoulos I."/>
        </authorList>
    </citation>
    <scope>NUCLEOTIDE SEQUENCE</scope>
    <source>
        <strain evidence="3">Race5_Kim</strain>
    </source>
</reference>
<dbReference type="EMBL" id="CP090164">
    <property type="protein sequence ID" value="UJO14023.1"/>
    <property type="molecule type" value="Genomic_DNA"/>
</dbReference>
<accession>A0A9Q8P5I2</accession>
<dbReference type="SUPFAM" id="SSF53474">
    <property type="entry name" value="alpha/beta-Hydrolases"/>
    <property type="match status" value="1"/>
</dbReference>
<dbReference type="InterPro" id="IPR005152">
    <property type="entry name" value="Lipase_secreted"/>
</dbReference>
<dbReference type="Gene3D" id="3.40.50.1820">
    <property type="entry name" value="alpha/beta hydrolase"/>
    <property type="match status" value="1"/>
</dbReference>
<dbReference type="Proteomes" id="UP000756132">
    <property type="component" value="Chromosome 2"/>
</dbReference>
<evidence type="ECO:0000256" key="2">
    <source>
        <dbReference type="PIRNR" id="PIRNR029171"/>
    </source>
</evidence>
<proteinExistence type="inferred from homology"/>
<evidence type="ECO:0000256" key="1">
    <source>
        <dbReference type="ARBA" id="ARBA00022801"/>
    </source>
</evidence>
<dbReference type="AlphaFoldDB" id="A0A9Q8P5I2"/>
<dbReference type="PANTHER" id="PTHR34853:SF5">
    <property type="entry name" value="LIP-DOMAIN-CONTAINING PROTEIN-RELATED"/>
    <property type="match status" value="1"/>
</dbReference>
<reference evidence="3" key="2">
    <citation type="journal article" date="2022" name="Microb. Genom.">
        <title>A chromosome-scale genome assembly of the tomato pathogen Cladosporium fulvum reveals a compartmentalized genome architecture and the presence of a dispensable chromosome.</title>
        <authorList>
            <person name="Zaccaron A.Z."/>
            <person name="Chen L.H."/>
            <person name="Samaras A."/>
            <person name="Stergiopoulos I."/>
        </authorList>
    </citation>
    <scope>NUCLEOTIDE SEQUENCE</scope>
    <source>
        <strain evidence="3">Race5_Kim</strain>
    </source>
</reference>
<evidence type="ECO:0000313" key="3">
    <source>
        <dbReference type="EMBL" id="UJO14023.1"/>
    </source>
</evidence>